<accession>A0A919G2H6</accession>
<evidence type="ECO:0000313" key="2">
    <source>
        <dbReference type="EMBL" id="GHH76865.1"/>
    </source>
</evidence>
<sequence>MNRDSPYYVPRSKARLVHRGTSREGGVPIGRRQPDDGRAELEVTCAVCAQAVPVAVLSVRAIRRHRVRLVLLCFAAAVGLAAAGAATFIAGAKTAGFLVGAGLMVPLVVLMEGTLTLDDGVRVLEKPRRHEIDRPGWDNIDSGGMEGDAG</sequence>
<protein>
    <submittedName>
        <fullName evidence="2">Uncharacterized protein</fullName>
    </submittedName>
</protein>
<comment type="caution">
    <text evidence="2">The sequence shown here is derived from an EMBL/GenBank/DDBJ whole genome shotgun (WGS) entry which is preliminary data.</text>
</comment>
<organism evidence="2 3">
    <name type="scientific">Promicromonospora soli</name>
    <dbReference type="NCBI Taxonomy" id="2035533"/>
    <lineage>
        <taxon>Bacteria</taxon>
        <taxon>Bacillati</taxon>
        <taxon>Actinomycetota</taxon>
        <taxon>Actinomycetes</taxon>
        <taxon>Micrococcales</taxon>
        <taxon>Promicromonosporaceae</taxon>
        <taxon>Promicromonospora</taxon>
    </lineage>
</organism>
<reference evidence="2" key="2">
    <citation type="submission" date="2020-09" db="EMBL/GenBank/DDBJ databases">
        <authorList>
            <person name="Sun Q."/>
            <person name="Zhou Y."/>
        </authorList>
    </citation>
    <scope>NUCLEOTIDE SEQUENCE</scope>
    <source>
        <strain evidence="2">CGMCC 4.7398</strain>
    </source>
</reference>
<name>A0A919G2H6_9MICO</name>
<evidence type="ECO:0000313" key="3">
    <source>
        <dbReference type="Proteomes" id="UP000627369"/>
    </source>
</evidence>
<reference evidence="2" key="1">
    <citation type="journal article" date="2014" name="Int. J. Syst. Evol. Microbiol.">
        <title>Complete genome sequence of Corynebacterium casei LMG S-19264T (=DSM 44701T), isolated from a smear-ripened cheese.</title>
        <authorList>
            <consortium name="US DOE Joint Genome Institute (JGI-PGF)"/>
            <person name="Walter F."/>
            <person name="Albersmeier A."/>
            <person name="Kalinowski J."/>
            <person name="Ruckert C."/>
        </authorList>
    </citation>
    <scope>NUCLEOTIDE SEQUENCE</scope>
    <source>
        <strain evidence="2">CGMCC 4.7398</strain>
    </source>
</reference>
<dbReference type="Proteomes" id="UP000627369">
    <property type="component" value="Unassembled WGS sequence"/>
</dbReference>
<gene>
    <name evidence="2" type="ORF">GCM10017772_36570</name>
</gene>
<keyword evidence="1" id="KW-0472">Membrane</keyword>
<dbReference type="EMBL" id="BNAS01000005">
    <property type="protein sequence ID" value="GHH76865.1"/>
    <property type="molecule type" value="Genomic_DNA"/>
</dbReference>
<keyword evidence="1" id="KW-0812">Transmembrane</keyword>
<keyword evidence="3" id="KW-1185">Reference proteome</keyword>
<evidence type="ECO:0000256" key="1">
    <source>
        <dbReference type="SAM" id="Phobius"/>
    </source>
</evidence>
<dbReference type="AlphaFoldDB" id="A0A919G2H6"/>
<feature type="transmembrane region" description="Helical" evidence="1">
    <location>
        <begin position="95"/>
        <end position="117"/>
    </location>
</feature>
<feature type="transmembrane region" description="Helical" evidence="1">
    <location>
        <begin position="69"/>
        <end position="89"/>
    </location>
</feature>
<proteinExistence type="predicted"/>
<keyword evidence="1" id="KW-1133">Transmembrane helix</keyword>
<dbReference type="RefSeq" id="WP_189670679.1">
    <property type="nucleotide sequence ID" value="NZ_BNAS01000005.1"/>
</dbReference>